<name>A0AAD8YNE8_9STRA</name>
<evidence type="ECO:0000256" key="8">
    <source>
        <dbReference type="ARBA" id="ARBA00022840"/>
    </source>
</evidence>
<keyword evidence="14" id="KW-1185">Reference proteome</keyword>
<dbReference type="InterPro" id="IPR050205">
    <property type="entry name" value="CDPK_Ser/Thr_kinases"/>
</dbReference>
<dbReference type="Proteomes" id="UP001224775">
    <property type="component" value="Unassembled WGS sequence"/>
</dbReference>
<dbReference type="AlphaFoldDB" id="A0AAD8YNE8"/>
<feature type="region of interest" description="Disordered" evidence="10">
    <location>
        <begin position="88"/>
        <end position="107"/>
    </location>
</feature>
<feature type="region of interest" description="Disordered" evidence="10">
    <location>
        <begin position="1"/>
        <end position="25"/>
    </location>
</feature>
<evidence type="ECO:0000256" key="7">
    <source>
        <dbReference type="ARBA" id="ARBA00022837"/>
    </source>
</evidence>
<evidence type="ECO:0000256" key="4">
    <source>
        <dbReference type="ARBA" id="ARBA00022737"/>
    </source>
</evidence>
<dbReference type="InterPro" id="IPR008271">
    <property type="entry name" value="Ser/Thr_kinase_AS"/>
</dbReference>
<keyword evidence="4" id="KW-0677">Repeat</keyword>
<dbReference type="PANTHER" id="PTHR24349">
    <property type="entry name" value="SERINE/THREONINE-PROTEIN KINASE"/>
    <property type="match status" value="1"/>
</dbReference>
<dbReference type="PROSITE" id="PS50011">
    <property type="entry name" value="PROTEIN_KINASE_DOM"/>
    <property type="match status" value="1"/>
</dbReference>
<dbReference type="EMBL" id="JATAAI010000001">
    <property type="protein sequence ID" value="KAK1748291.1"/>
    <property type="molecule type" value="Genomic_DNA"/>
</dbReference>
<feature type="compositionally biased region" description="Low complexity" evidence="10">
    <location>
        <begin position="509"/>
        <end position="519"/>
    </location>
</feature>
<evidence type="ECO:0000256" key="1">
    <source>
        <dbReference type="ARBA" id="ARBA00001946"/>
    </source>
</evidence>
<dbReference type="GO" id="GO:0005509">
    <property type="term" value="F:calcium ion binding"/>
    <property type="evidence" value="ECO:0007669"/>
    <property type="project" value="InterPro"/>
</dbReference>
<feature type="domain" description="EF-hand" evidence="12">
    <location>
        <begin position="632"/>
        <end position="667"/>
    </location>
</feature>
<evidence type="ECO:0000256" key="3">
    <source>
        <dbReference type="ARBA" id="ARBA00022679"/>
    </source>
</evidence>
<comment type="similarity">
    <text evidence="9">Belongs to the protein kinase superfamily. Ser/Thr protein kinase family. CDPK subfamily.</text>
</comment>
<feature type="domain" description="EF-hand" evidence="12">
    <location>
        <begin position="668"/>
        <end position="703"/>
    </location>
</feature>
<feature type="domain" description="EF-hand" evidence="12">
    <location>
        <begin position="706"/>
        <end position="736"/>
    </location>
</feature>
<dbReference type="InterPro" id="IPR000719">
    <property type="entry name" value="Prot_kinase_dom"/>
</dbReference>
<organism evidence="13 14">
    <name type="scientific">Skeletonema marinoi</name>
    <dbReference type="NCBI Taxonomy" id="267567"/>
    <lineage>
        <taxon>Eukaryota</taxon>
        <taxon>Sar</taxon>
        <taxon>Stramenopiles</taxon>
        <taxon>Ochrophyta</taxon>
        <taxon>Bacillariophyta</taxon>
        <taxon>Coscinodiscophyceae</taxon>
        <taxon>Thalassiosirophycidae</taxon>
        <taxon>Thalassiosirales</taxon>
        <taxon>Skeletonemataceae</taxon>
        <taxon>Skeletonema</taxon>
        <taxon>Skeletonema marinoi-dohrnii complex</taxon>
    </lineage>
</organism>
<reference evidence="13" key="1">
    <citation type="submission" date="2023-06" db="EMBL/GenBank/DDBJ databases">
        <title>Survivors Of The Sea: Transcriptome response of Skeletonema marinoi to long-term dormancy.</title>
        <authorList>
            <person name="Pinder M.I.M."/>
            <person name="Kourtchenko O."/>
            <person name="Robertson E.K."/>
            <person name="Larsson T."/>
            <person name="Maumus F."/>
            <person name="Osuna-Cruz C.M."/>
            <person name="Vancaester E."/>
            <person name="Stenow R."/>
            <person name="Vandepoele K."/>
            <person name="Ploug H."/>
            <person name="Bruchert V."/>
            <person name="Godhe A."/>
            <person name="Topel M."/>
        </authorList>
    </citation>
    <scope>NUCLEOTIDE SEQUENCE</scope>
    <source>
        <strain evidence="13">R05AC</strain>
    </source>
</reference>
<feature type="region of interest" description="Disordered" evidence="10">
    <location>
        <begin position="489"/>
        <end position="531"/>
    </location>
</feature>
<dbReference type="CDD" id="cd15898">
    <property type="entry name" value="EFh_PI-PLC"/>
    <property type="match status" value="1"/>
</dbReference>
<sequence length="756" mass="85228">MGNTTGKSKHDDVLDLSGHGKKKLSEREATATWYRYGVPVTDVYDVVEVLGQGHMGEVFTVRRKTTGHHSDQTREKVKENDIKKILDEESTRKEKKRLSTPSKKGIKAAANKVKKKMGGKNDQLNEENDSNLTQFIQSATPQVFHEPPKDATPRKSIIRNSFSSPKSLEGLVAPPSPGFDDSTGQYSRANSAGSQGRYSTGSFGSRPSSASLSLAAKKAVHFQRTFAVKTILTSRIQKDQMEELVNEISIMRKLDHPYVLKLYEVYHVKRKLWLVTELLTGGDLASRKHSEFAAKNVIEQVLRALVYLHRMGVVHRDIKLENVLYENNSKNATVRLIDFGLSRTFDRTTVMGDYARTPYTITPEAASTGHRYATDKSDVWAVGVITFIMLSGEFPFVKTHSDLKNEDLMNRLKLGRFNFGITWKGRGITPQAKQFVTGCLQQDPSKRWTAMEALANLHENWAPVVDKIWDDWQAEVKKKMKPEFVRTEDLDDLNDESDIERDAGDDDSSVSSSMSGNSLLDEDDDNDPPARQVDAQTRAKYIKQHVQKTVMLKNAEGPIDTDEDVKWKLEEVQRYANFGIMKKTILITMAHTLDRSDVGKLREIFLEADTNGSGTITLVELIDAFRKTSPEVDEKQVEALFVGIDRDKSGHIHYAEFLAALAESHGLVTMDRLTEVFDRIDTEGKGYITHEDLKLILGSDYDKATVDKMIKEADVKNNDRIDYDELLQLMFSDPVQGDELAASFDALSFSERTRTK</sequence>
<gene>
    <name evidence="13" type="ORF">QTG54_000230</name>
</gene>
<evidence type="ECO:0000313" key="14">
    <source>
        <dbReference type="Proteomes" id="UP001224775"/>
    </source>
</evidence>
<feature type="region of interest" description="Disordered" evidence="10">
    <location>
        <begin position="178"/>
        <end position="202"/>
    </location>
</feature>
<evidence type="ECO:0000256" key="6">
    <source>
        <dbReference type="ARBA" id="ARBA00022777"/>
    </source>
</evidence>
<keyword evidence="7" id="KW-0106">Calcium</keyword>
<keyword evidence="3 13" id="KW-0808">Transferase</keyword>
<dbReference type="SUPFAM" id="SSF56112">
    <property type="entry name" value="Protein kinase-like (PK-like)"/>
    <property type="match status" value="1"/>
</dbReference>
<evidence type="ECO:0000256" key="5">
    <source>
        <dbReference type="ARBA" id="ARBA00022741"/>
    </source>
</evidence>
<dbReference type="InterPro" id="IPR011992">
    <property type="entry name" value="EF-hand-dom_pair"/>
</dbReference>
<comment type="cofactor">
    <cofactor evidence="1">
        <name>Mg(2+)</name>
        <dbReference type="ChEBI" id="CHEBI:18420"/>
    </cofactor>
</comment>
<feature type="domain" description="Protein kinase" evidence="11">
    <location>
        <begin position="44"/>
        <end position="461"/>
    </location>
</feature>
<dbReference type="Gene3D" id="1.10.238.10">
    <property type="entry name" value="EF-hand"/>
    <property type="match status" value="2"/>
</dbReference>
<evidence type="ECO:0000259" key="11">
    <source>
        <dbReference type="PROSITE" id="PS50011"/>
    </source>
</evidence>
<dbReference type="SUPFAM" id="SSF47473">
    <property type="entry name" value="EF-hand"/>
    <property type="match status" value="1"/>
</dbReference>
<dbReference type="GO" id="GO:0005524">
    <property type="term" value="F:ATP binding"/>
    <property type="evidence" value="ECO:0007669"/>
    <property type="project" value="UniProtKB-KW"/>
</dbReference>
<evidence type="ECO:0000313" key="13">
    <source>
        <dbReference type="EMBL" id="KAK1748291.1"/>
    </source>
</evidence>
<dbReference type="Pfam" id="PF13499">
    <property type="entry name" value="EF-hand_7"/>
    <property type="match status" value="2"/>
</dbReference>
<dbReference type="PROSITE" id="PS00108">
    <property type="entry name" value="PROTEIN_KINASE_ST"/>
    <property type="match status" value="1"/>
</dbReference>
<evidence type="ECO:0000259" key="12">
    <source>
        <dbReference type="PROSITE" id="PS50222"/>
    </source>
</evidence>
<evidence type="ECO:0000256" key="2">
    <source>
        <dbReference type="ARBA" id="ARBA00022527"/>
    </source>
</evidence>
<keyword evidence="5" id="KW-0547">Nucleotide-binding</keyword>
<dbReference type="GO" id="GO:0004674">
    <property type="term" value="F:protein serine/threonine kinase activity"/>
    <property type="evidence" value="ECO:0007669"/>
    <property type="project" value="UniProtKB-KW"/>
</dbReference>
<protein>
    <submittedName>
        <fullName evidence="13">Serine/threonine-protein kinase</fullName>
        <ecNumber evidence="13">2.7.11.-</ecNumber>
    </submittedName>
</protein>
<dbReference type="EC" id="2.7.11.-" evidence="13"/>
<proteinExistence type="inferred from homology"/>
<feature type="domain" description="EF-hand" evidence="12">
    <location>
        <begin position="596"/>
        <end position="631"/>
    </location>
</feature>
<dbReference type="PROSITE" id="PS50222">
    <property type="entry name" value="EF_HAND_2"/>
    <property type="match status" value="4"/>
</dbReference>
<dbReference type="FunFam" id="1.10.238.10:FF:000003">
    <property type="entry name" value="Calmodulin A"/>
    <property type="match status" value="1"/>
</dbReference>
<evidence type="ECO:0000256" key="10">
    <source>
        <dbReference type="SAM" id="MobiDB-lite"/>
    </source>
</evidence>
<dbReference type="Pfam" id="PF00069">
    <property type="entry name" value="Pkinase"/>
    <property type="match status" value="1"/>
</dbReference>
<dbReference type="SMART" id="SM00220">
    <property type="entry name" value="S_TKc"/>
    <property type="match status" value="1"/>
</dbReference>
<dbReference type="Gene3D" id="1.10.510.10">
    <property type="entry name" value="Transferase(Phosphotransferase) domain 1"/>
    <property type="match status" value="1"/>
</dbReference>
<dbReference type="SMART" id="SM00054">
    <property type="entry name" value="EFh"/>
    <property type="match status" value="4"/>
</dbReference>
<feature type="compositionally biased region" description="Polar residues" evidence="10">
    <location>
        <begin position="182"/>
        <end position="202"/>
    </location>
</feature>
<dbReference type="PROSITE" id="PS00018">
    <property type="entry name" value="EF_HAND_1"/>
    <property type="match status" value="1"/>
</dbReference>
<keyword evidence="8" id="KW-0067">ATP-binding</keyword>
<feature type="compositionally biased region" description="Acidic residues" evidence="10">
    <location>
        <begin position="489"/>
        <end position="508"/>
    </location>
</feature>
<dbReference type="InterPro" id="IPR018247">
    <property type="entry name" value="EF_Hand_1_Ca_BS"/>
</dbReference>
<dbReference type="InterPro" id="IPR002048">
    <property type="entry name" value="EF_hand_dom"/>
</dbReference>
<keyword evidence="6 13" id="KW-0418">Kinase</keyword>
<keyword evidence="2" id="KW-0723">Serine/threonine-protein kinase</keyword>
<dbReference type="InterPro" id="IPR011009">
    <property type="entry name" value="Kinase-like_dom_sf"/>
</dbReference>
<evidence type="ECO:0000256" key="9">
    <source>
        <dbReference type="ARBA" id="ARBA00024334"/>
    </source>
</evidence>
<comment type="caution">
    <text evidence="13">The sequence shown here is derived from an EMBL/GenBank/DDBJ whole genome shotgun (WGS) entry which is preliminary data.</text>
</comment>
<accession>A0AAD8YNE8</accession>